<comment type="caution">
    <text evidence="1">The sequence shown here is derived from an EMBL/GenBank/DDBJ whole genome shotgun (WGS) entry which is preliminary data.</text>
</comment>
<feature type="non-terminal residue" evidence="1">
    <location>
        <position position="1"/>
    </location>
</feature>
<organism evidence="1 2">
    <name type="scientific">Legionella lansingensis</name>
    <dbReference type="NCBI Taxonomy" id="45067"/>
    <lineage>
        <taxon>Bacteria</taxon>
        <taxon>Pseudomonadati</taxon>
        <taxon>Pseudomonadota</taxon>
        <taxon>Gammaproteobacteria</taxon>
        <taxon>Legionellales</taxon>
        <taxon>Legionellaceae</taxon>
        <taxon>Legionella</taxon>
    </lineage>
</organism>
<reference evidence="1 2" key="1">
    <citation type="submission" date="2015-11" db="EMBL/GenBank/DDBJ databases">
        <title>Genomic analysis of 38 Legionella species identifies large and diverse effector repertoires.</title>
        <authorList>
            <person name="Burstein D."/>
            <person name="Amaro F."/>
            <person name="Zusman T."/>
            <person name="Lifshitz Z."/>
            <person name="Cohen O."/>
            <person name="Gilbert J.A."/>
            <person name="Pupko T."/>
            <person name="Shuman H.A."/>
            <person name="Segal G."/>
        </authorList>
    </citation>
    <scope>NUCLEOTIDE SEQUENCE [LARGE SCALE GENOMIC DNA]</scope>
    <source>
        <strain evidence="1 2">ATCC 49751</strain>
    </source>
</reference>
<keyword evidence="2" id="KW-1185">Reference proteome</keyword>
<proteinExistence type="predicted"/>
<gene>
    <name evidence="1" type="ORF">Llan_2606</name>
</gene>
<evidence type="ECO:0000313" key="1">
    <source>
        <dbReference type="EMBL" id="KTD15946.1"/>
    </source>
</evidence>
<accession>A0A0W0V783</accession>
<dbReference type="EMBL" id="LNYI01000068">
    <property type="protein sequence ID" value="KTD15946.1"/>
    <property type="molecule type" value="Genomic_DNA"/>
</dbReference>
<protein>
    <submittedName>
        <fullName evidence="1">Uncharacterized protein</fullName>
    </submittedName>
</protein>
<evidence type="ECO:0000313" key="2">
    <source>
        <dbReference type="Proteomes" id="UP000054869"/>
    </source>
</evidence>
<sequence length="84" mass="9097">QRQRTLGITHPAFQFAPRRAEMQPAEALVERGIEGVIAREPLLVAGVLPEADDVVGFVHGQALTLITSARALSATAILCRGFRY</sequence>
<name>A0A0W0V783_9GAMM</name>
<dbReference type="Proteomes" id="UP000054869">
    <property type="component" value="Unassembled WGS sequence"/>
</dbReference>
<dbReference type="AlphaFoldDB" id="A0A0W0V783"/>